<proteinExistence type="predicted"/>
<dbReference type="RefSeq" id="WP_102772712.1">
    <property type="nucleotide sequence ID" value="NZ_POQS01000002.1"/>
</dbReference>
<organism evidence="1 2">
    <name type="scientific">Achromobacter pulmonis</name>
    <dbReference type="NCBI Taxonomy" id="1389932"/>
    <lineage>
        <taxon>Bacteria</taxon>
        <taxon>Pseudomonadati</taxon>
        <taxon>Pseudomonadota</taxon>
        <taxon>Betaproteobacteria</taxon>
        <taxon>Burkholderiales</taxon>
        <taxon>Alcaligenaceae</taxon>
        <taxon>Achromobacter</taxon>
    </lineage>
</organism>
<dbReference type="AlphaFoldDB" id="A0A2N8KMH0"/>
<protein>
    <submittedName>
        <fullName evidence="1">Diguanylate cyclase</fullName>
    </submittedName>
</protein>
<evidence type="ECO:0000313" key="2">
    <source>
        <dbReference type="Proteomes" id="UP000235994"/>
    </source>
</evidence>
<dbReference type="EMBL" id="POQS01000002">
    <property type="protein sequence ID" value="PND34653.1"/>
    <property type="molecule type" value="Genomic_DNA"/>
</dbReference>
<evidence type="ECO:0000313" key="1">
    <source>
        <dbReference type="EMBL" id="PND34653.1"/>
    </source>
</evidence>
<accession>A0A2N8KMH0</accession>
<reference evidence="1 2" key="1">
    <citation type="submission" date="2018-01" db="EMBL/GenBank/DDBJ databases">
        <title>The draft genome of an aniline degradation strain ANB-1.</title>
        <authorList>
            <person name="Zhang L."/>
            <person name="Jiang J."/>
        </authorList>
    </citation>
    <scope>NUCLEOTIDE SEQUENCE [LARGE SCALE GENOMIC DNA]</scope>
    <source>
        <strain evidence="1 2">ANB-1</strain>
    </source>
</reference>
<comment type="caution">
    <text evidence="1">The sequence shown here is derived from an EMBL/GenBank/DDBJ whole genome shotgun (WGS) entry which is preliminary data.</text>
</comment>
<keyword evidence="2" id="KW-1185">Reference proteome</keyword>
<gene>
    <name evidence="1" type="ORF">C1I89_10780</name>
</gene>
<sequence length="206" mass="23179">MDILETITSHIAALRLPLYAVSATATQKSDTPIILILHWHGFHRDERAAGALHSVAGSALQINQRWRDYAVIDRAMLEAAWRLGAWDVERVARPGWWRLNAPVSEALACRRAFADYSDAREANRAVVVEAPDQQALLDLAARRGYVRWLFRPRKGGLWSQMDGDDRTLDADGGRSAPCPVALLPDGRELRRKVVYRLGRGRDILIH</sequence>
<dbReference type="Proteomes" id="UP000235994">
    <property type="component" value="Unassembled WGS sequence"/>
</dbReference>
<name>A0A2N8KMH0_9BURK</name>